<dbReference type="GO" id="GO:0005524">
    <property type="term" value="F:ATP binding"/>
    <property type="evidence" value="ECO:0007669"/>
    <property type="project" value="UniProtKB-KW"/>
</dbReference>
<keyword evidence="2" id="KW-0067">ATP-binding</keyword>
<dbReference type="SUPFAM" id="SSF140931">
    <property type="entry name" value="Fic-like"/>
    <property type="match status" value="1"/>
</dbReference>
<dbReference type="Gene3D" id="1.10.3290.10">
    <property type="entry name" value="Fido-like domain"/>
    <property type="match status" value="1"/>
</dbReference>
<dbReference type="AlphaFoldDB" id="A0A7S4BAH6"/>
<reference evidence="5" key="1">
    <citation type="submission" date="2021-01" db="EMBL/GenBank/DDBJ databases">
        <authorList>
            <person name="Corre E."/>
            <person name="Pelletier E."/>
            <person name="Niang G."/>
            <person name="Scheremetjew M."/>
            <person name="Finn R."/>
            <person name="Kale V."/>
            <person name="Holt S."/>
            <person name="Cochrane G."/>
            <person name="Meng A."/>
            <person name="Brown T."/>
            <person name="Cohen L."/>
        </authorList>
    </citation>
    <scope>NUCLEOTIDE SEQUENCE</scope>
    <source>
        <strain evidence="5">CCMP645</strain>
    </source>
</reference>
<feature type="compositionally biased region" description="Polar residues" evidence="3">
    <location>
        <begin position="1"/>
        <end position="16"/>
    </location>
</feature>
<evidence type="ECO:0000256" key="2">
    <source>
        <dbReference type="PIRSR" id="PIRSR640198-2"/>
    </source>
</evidence>
<feature type="compositionally biased region" description="Acidic residues" evidence="3">
    <location>
        <begin position="494"/>
        <end position="504"/>
    </location>
</feature>
<organism evidence="5">
    <name type="scientific">Chrysotila carterae</name>
    <name type="common">Marine alga</name>
    <name type="synonym">Syracosphaera carterae</name>
    <dbReference type="NCBI Taxonomy" id="13221"/>
    <lineage>
        <taxon>Eukaryota</taxon>
        <taxon>Haptista</taxon>
        <taxon>Haptophyta</taxon>
        <taxon>Prymnesiophyceae</taxon>
        <taxon>Isochrysidales</taxon>
        <taxon>Isochrysidaceae</taxon>
        <taxon>Chrysotila</taxon>
    </lineage>
</organism>
<dbReference type="PANTHER" id="PTHR13504">
    <property type="entry name" value="FIDO DOMAIN-CONTAINING PROTEIN DDB_G0283145"/>
    <property type="match status" value="1"/>
</dbReference>
<keyword evidence="2" id="KW-0547">Nucleotide-binding</keyword>
<dbReference type="PROSITE" id="PS51459">
    <property type="entry name" value="FIDO"/>
    <property type="match status" value="1"/>
</dbReference>
<evidence type="ECO:0000313" key="5">
    <source>
        <dbReference type="EMBL" id="CAE0759748.1"/>
    </source>
</evidence>
<dbReference type="InterPro" id="IPR040198">
    <property type="entry name" value="Fido_containing"/>
</dbReference>
<accession>A0A7S4BAH6</accession>
<dbReference type="SUPFAM" id="SSF57850">
    <property type="entry name" value="RING/U-box"/>
    <property type="match status" value="1"/>
</dbReference>
<sequence>MKRSFCSESSAQQGQTAGPHRKWTRSQDQNSVRTASARQSPRTTRVTPGLRNQATGSVNSEQETSANVPTIRAAGGAECGRPAEANSWQTWVADHASNVQNASNLWNAAASEAANICLDRLTKHLGIVSLVNGLDKPDNSTQTVGSIAKLLEAAEVHTSSVKKLAQMQLQRQVSSLCSNTRKAADADEELLISSQHSDALSAVLLPDVVSKPLSVAMICDIHRQLVRGAPLAGCIRRGHGVTRCGATHFMPAAEVAHALKQFVDSLNALSEREELDALGLAAAAHVGLVSIHPFSDGNGRLARILCNWALRKRGVPFTISMCSTDEQRQLYVRAVCECRTMGSLAPFCDLLATLVSRAWLELDRLVVQRNTEALEMQGEALRREARDEAKRTACMICLEADSNIQTLCCGAACHFNCLGQWLQQAGAPACCHCRQPLPRAQIRRHADPSEGAAIDLVSDEENEETHIAAEAARDWSMLFPSLINQIVSNMAATEETEETEESDETTSRDDASFEDEASTTSERADGADSPGGPSPQRRWNGRGEPICSYCNSQPAHACANFCCARCCRDRGPFRCERHG</sequence>
<feature type="region of interest" description="Disordered" evidence="3">
    <location>
        <begin position="491"/>
        <end position="539"/>
    </location>
</feature>
<evidence type="ECO:0000256" key="3">
    <source>
        <dbReference type="SAM" id="MobiDB-lite"/>
    </source>
</evidence>
<dbReference type="EMBL" id="HBIZ01019689">
    <property type="protein sequence ID" value="CAE0759748.1"/>
    <property type="molecule type" value="Transcribed_RNA"/>
</dbReference>
<dbReference type="InterPro" id="IPR013083">
    <property type="entry name" value="Znf_RING/FYVE/PHD"/>
</dbReference>
<feature type="compositionally biased region" description="Polar residues" evidence="3">
    <location>
        <begin position="26"/>
        <end position="68"/>
    </location>
</feature>
<evidence type="ECO:0000256" key="1">
    <source>
        <dbReference type="PIRSR" id="PIRSR640198-1"/>
    </source>
</evidence>
<evidence type="ECO:0000259" key="4">
    <source>
        <dbReference type="PROSITE" id="PS51459"/>
    </source>
</evidence>
<dbReference type="InterPro" id="IPR036597">
    <property type="entry name" value="Fido-like_dom_sf"/>
</dbReference>
<dbReference type="Pfam" id="PF02661">
    <property type="entry name" value="Fic"/>
    <property type="match status" value="1"/>
</dbReference>
<feature type="binding site" evidence="2">
    <location>
        <begin position="296"/>
        <end position="303"/>
    </location>
    <ligand>
        <name>ATP</name>
        <dbReference type="ChEBI" id="CHEBI:30616"/>
    </ligand>
</feature>
<protein>
    <recommendedName>
        <fullName evidence="4">Fido domain-containing protein</fullName>
    </recommendedName>
</protein>
<gene>
    <name evidence="5" type="ORF">PCAR00345_LOCUS12354</name>
</gene>
<proteinExistence type="predicted"/>
<feature type="domain" description="Fido" evidence="4">
    <location>
        <begin position="213"/>
        <end position="353"/>
    </location>
</feature>
<feature type="active site" evidence="1">
    <location>
        <position position="292"/>
    </location>
</feature>
<dbReference type="InterPro" id="IPR003812">
    <property type="entry name" value="Fido"/>
</dbReference>
<name>A0A7S4BAH6_CHRCT</name>
<dbReference type="Gene3D" id="3.30.40.10">
    <property type="entry name" value="Zinc/RING finger domain, C3HC4 (zinc finger)"/>
    <property type="match status" value="1"/>
</dbReference>
<feature type="region of interest" description="Disordered" evidence="3">
    <location>
        <begin position="1"/>
        <end position="68"/>
    </location>
</feature>
<dbReference type="PANTHER" id="PTHR13504:SF38">
    <property type="entry name" value="FIDO DOMAIN-CONTAINING PROTEIN"/>
    <property type="match status" value="1"/>
</dbReference>